<gene>
    <name evidence="1" type="ordered locus">Clocel_0787</name>
</gene>
<dbReference type="RefSeq" id="WP_010073124.1">
    <property type="nucleotide sequence ID" value="NC_014393.1"/>
</dbReference>
<dbReference type="KEGG" id="ccb:Clocel_0787"/>
<dbReference type="Pfam" id="PF04883">
    <property type="entry name" value="HK97-gp10_like"/>
    <property type="match status" value="1"/>
</dbReference>
<name>D9SSG0_CLOC7</name>
<evidence type="ECO:0000313" key="2">
    <source>
        <dbReference type="Proteomes" id="UP000002730"/>
    </source>
</evidence>
<dbReference type="EMBL" id="CP002160">
    <property type="protein sequence ID" value="ADL50557.1"/>
    <property type="molecule type" value="Genomic_DNA"/>
</dbReference>
<reference evidence="1 2" key="1">
    <citation type="submission" date="2010-08" db="EMBL/GenBank/DDBJ databases">
        <title>Complete sequence of Clostridium cellulovorans 743B.</title>
        <authorList>
            <consortium name="US DOE Joint Genome Institute"/>
            <person name="Lucas S."/>
            <person name="Copeland A."/>
            <person name="Lapidus A."/>
            <person name="Cheng J.-F."/>
            <person name="Bruce D."/>
            <person name="Goodwin L."/>
            <person name="Pitluck S."/>
            <person name="Chertkov O."/>
            <person name="Detter J.C."/>
            <person name="Han C."/>
            <person name="Tapia R."/>
            <person name="Land M."/>
            <person name="Hauser L."/>
            <person name="Chang Y.-J."/>
            <person name="Jeffries C."/>
            <person name="Kyrpides N."/>
            <person name="Ivanova N."/>
            <person name="Mikhailova N."/>
            <person name="Hemme C.L."/>
            <person name="Woyke T."/>
        </authorList>
    </citation>
    <scope>NUCLEOTIDE SEQUENCE [LARGE SCALE GENOMIC DNA]</scope>
    <source>
        <strain evidence="2">ATCC 35296 / DSM 3052 / OCM 3 / 743B</strain>
    </source>
</reference>
<dbReference type="InterPro" id="IPR010064">
    <property type="entry name" value="HK97-gp10_tail"/>
</dbReference>
<keyword evidence="2" id="KW-1185">Reference proteome</keyword>
<sequence>MARIDLEGMQELIDKVNKLGARGNSIKKKALDKAGELVKRSMENNAPVSNLNKKHMADNIKISDIEKENGVDFIEIGPNKGDNSEFFYSKFTEFGTSTQPAQHWAENSVLENKREINQIIADELKRGLEE</sequence>
<dbReference type="HOGENOM" id="CLU_127674_3_0_9"/>
<dbReference type="STRING" id="573061.Clocel_0787"/>
<protein>
    <submittedName>
        <fullName evidence="1">Phage protein, HK97 gp10 family</fullName>
    </submittedName>
</protein>
<dbReference type="OrthoDB" id="886754at2"/>
<dbReference type="AlphaFoldDB" id="D9SSG0"/>
<evidence type="ECO:0000313" key="1">
    <source>
        <dbReference type="EMBL" id="ADL50557.1"/>
    </source>
</evidence>
<dbReference type="Proteomes" id="UP000002730">
    <property type="component" value="Chromosome"/>
</dbReference>
<dbReference type="NCBIfam" id="TIGR01725">
    <property type="entry name" value="phge_HK97_gp10"/>
    <property type="match status" value="1"/>
</dbReference>
<dbReference type="eggNOG" id="ENOG503300D">
    <property type="taxonomic scope" value="Bacteria"/>
</dbReference>
<accession>D9SSG0</accession>
<proteinExistence type="predicted"/>
<organism evidence="1 2">
    <name type="scientific">Clostridium cellulovorans (strain ATCC 35296 / DSM 3052 / OCM 3 / 743B)</name>
    <dbReference type="NCBI Taxonomy" id="573061"/>
    <lineage>
        <taxon>Bacteria</taxon>
        <taxon>Bacillati</taxon>
        <taxon>Bacillota</taxon>
        <taxon>Clostridia</taxon>
        <taxon>Eubacteriales</taxon>
        <taxon>Clostridiaceae</taxon>
        <taxon>Clostridium</taxon>
    </lineage>
</organism>